<sequence>MSVTSDGPLVGSGAGLAAVRCGAVDDGMGWQAGGYAEDDMRLCVEGDYVCKCDRRLVMVGGGVGGRQASVVSWSWRGLERVTAARSRLCVGQGSNDVKAALFVVVGVIIRKTARQYEKSMRA</sequence>
<dbReference type="AlphaFoldDB" id="M2ZMN9"/>
<dbReference type="GeneID" id="19333718"/>
<dbReference type="VEuPathDB" id="FungiDB:MYCFIDRAFT_177308"/>
<dbReference type="Proteomes" id="UP000016932">
    <property type="component" value="Unassembled WGS sequence"/>
</dbReference>
<gene>
    <name evidence="1" type="ORF">MYCFIDRAFT_177308</name>
</gene>
<evidence type="ECO:0000313" key="2">
    <source>
        <dbReference type="Proteomes" id="UP000016932"/>
    </source>
</evidence>
<dbReference type="EMBL" id="KB446561">
    <property type="protein sequence ID" value="EME80359.1"/>
    <property type="molecule type" value="Genomic_DNA"/>
</dbReference>
<reference evidence="1 2" key="1">
    <citation type="journal article" date="2012" name="PLoS Pathog.">
        <title>Diverse lifestyles and strategies of plant pathogenesis encoded in the genomes of eighteen Dothideomycetes fungi.</title>
        <authorList>
            <person name="Ohm R.A."/>
            <person name="Feau N."/>
            <person name="Henrissat B."/>
            <person name="Schoch C.L."/>
            <person name="Horwitz B.A."/>
            <person name="Barry K.W."/>
            <person name="Condon B.J."/>
            <person name="Copeland A.C."/>
            <person name="Dhillon B."/>
            <person name="Glaser F."/>
            <person name="Hesse C.N."/>
            <person name="Kosti I."/>
            <person name="LaButti K."/>
            <person name="Lindquist E.A."/>
            <person name="Lucas S."/>
            <person name="Salamov A.A."/>
            <person name="Bradshaw R.E."/>
            <person name="Ciuffetti L."/>
            <person name="Hamelin R.C."/>
            <person name="Kema G.H.J."/>
            <person name="Lawrence C."/>
            <person name="Scott J.A."/>
            <person name="Spatafora J.W."/>
            <person name="Turgeon B.G."/>
            <person name="de Wit P.J.G.M."/>
            <person name="Zhong S."/>
            <person name="Goodwin S.B."/>
            <person name="Grigoriev I.V."/>
        </authorList>
    </citation>
    <scope>NUCLEOTIDE SEQUENCE [LARGE SCALE GENOMIC DNA]</scope>
    <source>
        <strain evidence="1 2">CIRAD86</strain>
    </source>
</reference>
<evidence type="ECO:0000313" key="1">
    <source>
        <dbReference type="EMBL" id="EME80359.1"/>
    </source>
</evidence>
<dbReference type="KEGG" id="pfj:MYCFIDRAFT_177308"/>
<keyword evidence="2" id="KW-1185">Reference proteome</keyword>
<proteinExistence type="predicted"/>
<organism evidence="1 2">
    <name type="scientific">Pseudocercospora fijiensis (strain CIRAD86)</name>
    <name type="common">Black leaf streak disease fungus</name>
    <name type="synonym">Mycosphaerella fijiensis</name>
    <dbReference type="NCBI Taxonomy" id="383855"/>
    <lineage>
        <taxon>Eukaryota</taxon>
        <taxon>Fungi</taxon>
        <taxon>Dikarya</taxon>
        <taxon>Ascomycota</taxon>
        <taxon>Pezizomycotina</taxon>
        <taxon>Dothideomycetes</taxon>
        <taxon>Dothideomycetidae</taxon>
        <taxon>Mycosphaerellales</taxon>
        <taxon>Mycosphaerellaceae</taxon>
        <taxon>Pseudocercospora</taxon>
    </lineage>
</organism>
<dbReference type="HOGENOM" id="CLU_2027764_0_0_1"/>
<protein>
    <submittedName>
        <fullName evidence="1">Uncharacterized protein</fullName>
    </submittedName>
</protein>
<name>M2ZMN9_PSEFD</name>
<accession>M2ZMN9</accession>
<dbReference type="RefSeq" id="XP_007929323.1">
    <property type="nucleotide sequence ID" value="XM_007931132.1"/>
</dbReference>